<proteinExistence type="predicted"/>
<reference evidence="2" key="1">
    <citation type="submission" date="2016-10" db="EMBL/GenBank/DDBJ databases">
        <authorList>
            <person name="Varghese N."/>
            <person name="Submissions S."/>
        </authorList>
    </citation>
    <scope>NUCLEOTIDE SEQUENCE [LARGE SCALE GENOMIC DNA]</scope>
    <source>
        <strain evidence="2">DSM 22002</strain>
    </source>
</reference>
<gene>
    <name evidence="1" type="ORF">SAMN04489720_1962</name>
</gene>
<protein>
    <submittedName>
        <fullName evidence="1">Uncharacterized protein</fullName>
    </submittedName>
</protein>
<evidence type="ECO:0000313" key="2">
    <source>
        <dbReference type="Proteomes" id="UP000198822"/>
    </source>
</evidence>
<dbReference type="EMBL" id="LT629695">
    <property type="protein sequence ID" value="SDH67100.1"/>
    <property type="molecule type" value="Genomic_DNA"/>
</dbReference>
<dbReference type="AlphaFoldDB" id="A0A1G8EBK9"/>
<name>A0A1G8EBK9_9MICO</name>
<sequence>MHRDPHAMVALWTDPDAAPRHAISLSRRDFDRLVEAAGILAGRDQSALNAQPDVEFFRERLESSRALLAALHKHQWGTRVGRSQP</sequence>
<accession>A0A1G8EBK9</accession>
<organism evidence="1 2">
    <name type="scientific">Agrococcus jejuensis</name>
    <dbReference type="NCBI Taxonomy" id="399736"/>
    <lineage>
        <taxon>Bacteria</taxon>
        <taxon>Bacillati</taxon>
        <taxon>Actinomycetota</taxon>
        <taxon>Actinomycetes</taxon>
        <taxon>Micrococcales</taxon>
        <taxon>Microbacteriaceae</taxon>
        <taxon>Agrococcus</taxon>
    </lineage>
</organism>
<evidence type="ECO:0000313" key="1">
    <source>
        <dbReference type="EMBL" id="SDH67100.1"/>
    </source>
</evidence>
<dbReference type="STRING" id="399736.SAMN04489720_1962"/>
<keyword evidence="2" id="KW-1185">Reference proteome</keyword>
<dbReference type="Proteomes" id="UP000198822">
    <property type="component" value="Chromosome I"/>
</dbReference>